<keyword evidence="2" id="KW-0732">Signal</keyword>
<organism evidence="3 4">
    <name type="scientific">Streptacidiphilus jeojiensis</name>
    <dbReference type="NCBI Taxonomy" id="3229225"/>
    <lineage>
        <taxon>Bacteria</taxon>
        <taxon>Bacillati</taxon>
        <taxon>Actinomycetota</taxon>
        <taxon>Actinomycetes</taxon>
        <taxon>Kitasatosporales</taxon>
        <taxon>Streptomycetaceae</taxon>
        <taxon>Streptacidiphilus</taxon>
    </lineage>
</organism>
<evidence type="ECO:0000256" key="1">
    <source>
        <dbReference type="SAM" id="Phobius"/>
    </source>
</evidence>
<gene>
    <name evidence="3" type="ORF">ABUW04_06850</name>
</gene>
<dbReference type="Proteomes" id="UP001592581">
    <property type="component" value="Unassembled WGS sequence"/>
</dbReference>
<dbReference type="RefSeq" id="WP_380563567.1">
    <property type="nucleotide sequence ID" value="NZ_JBEUKS010000002.1"/>
</dbReference>
<name>A0ABV6XI78_9ACTN</name>
<keyword evidence="1" id="KW-0812">Transmembrane</keyword>
<reference evidence="3 4" key="1">
    <citation type="submission" date="2024-06" db="EMBL/GenBank/DDBJ databases">
        <authorList>
            <person name="Lee S.D."/>
        </authorList>
    </citation>
    <scope>NUCLEOTIDE SEQUENCE [LARGE SCALE GENOMIC DNA]</scope>
    <source>
        <strain evidence="3 4">N1-10</strain>
    </source>
</reference>
<keyword evidence="4" id="KW-1185">Reference proteome</keyword>
<keyword evidence="1" id="KW-0472">Membrane</keyword>
<evidence type="ECO:0000313" key="3">
    <source>
        <dbReference type="EMBL" id="MFC1437973.1"/>
    </source>
</evidence>
<feature type="transmembrane region" description="Helical" evidence="1">
    <location>
        <begin position="57"/>
        <end position="81"/>
    </location>
</feature>
<proteinExistence type="predicted"/>
<feature type="transmembrane region" description="Helical" evidence="1">
    <location>
        <begin position="102"/>
        <end position="121"/>
    </location>
</feature>
<sequence length="123" mass="12376">MALPDARPRRPPGPLAVRAAACTALLLADLALPGTAHATSAVEVLAVNSVDQTITNITNWIVGILAGVATMFLTVGGLRYLMAGGEPGEVEKAKGALKSACVGYMLAVMAPVIVGVLKGLVGA</sequence>
<dbReference type="InterPro" id="IPR043993">
    <property type="entry name" value="T4SS_pilin"/>
</dbReference>
<keyword evidence="1" id="KW-1133">Transmembrane helix</keyword>
<evidence type="ECO:0000313" key="4">
    <source>
        <dbReference type="Proteomes" id="UP001592581"/>
    </source>
</evidence>
<accession>A0ABV6XI78</accession>
<comment type="caution">
    <text evidence="3">The sequence shown here is derived from an EMBL/GenBank/DDBJ whole genome shotgun (WGS) entry which is preliminary data.</text>
</comment>
<protein>
    <submittedName>
        <fullName evidence="3">Pilin</fullName>
    </submittedName>
</protein>
<feature type="chain" id="PRO_5046084134" evidence="2">
    <location>
        <begin position="39"/>
        <end position="123"/>
    </location>
</feature>
<evidence type="ECO:0000256" key="2">
    <source>
        <dbReference type="SAM" id="SignalP"/>
    </source>
</evidence>
<dbReference type="Pfam" id="PF18895">
    <property type="entry name" value="T4SS_pilin"/>
    <property type="match status" value="1"/>
</dbReference>
<feature type="signal peptide" evidence="2">
    <location>
        <begin position="1"/>
        <end position="38"/>
    </location>
</feature>
<dbReference type="EMBL" id="JBEUKS010000002">
    <property type="protein sequence ID" value="MFC1437973.1"/>
    <property type="molecule type" value="Genomic_DNA"/>
</dbReference>